<reference evidence="15" key="1">
    <citation type="submission" date="2017-06" db="EMBL/GenBank/DDBJ databases">
        <authorList>
            <person name="Kim H.J."/>
            <person name="Triplett B.A."/>
        </authorList>
    </citation>
    <scope>NUCLEOTIDE SEQUENCE [LARGE SCALE GENOMIC DNA]</scope>
    <source>
        <strain evidence="15">DSM 26170</strain>
    </source>
</reference>
<dbReference type="SUPFAM" id="SSF55874">
    <property type="entry name" value="ATPase domain of HSP90 chaperone/DNA topoisomerase II/histidine kinase"/>
    <property type="match status" value="1"/>
</dbReference>
<evidence type="ECO:0000256" key="6">
    <source>
        <dbReference type="ARBA" id="ARBA00022777"/>
    </source>
</evidence>
<evidence type="ECO:0000259" key="11">
    <source>
        <dbReference type="PROSITE" id="PS50109"/>
    </source>
</evidence>
<dbReference type="SMART" id="SM00086">
    <property type="entry name" value="PAC"/>
    <property type="match status" value="3"/>
</dbReference>
<feature type="domain" description="Response regulatory" evidence="12">
    <location>
        <begin position="721"/>
        <end position="837"/>
    </location>
</feature>
<dbReference type="GO" id="GO:0005524">
    <property type="term" value="F:ATP binding"/>
    <property type="evidence" value="ECO:0007669"/>
    <property type="project" value="UniProtKB-KW"/>
</dbReference>
<dbReference type="InterPro" id="IPR035965">
    <property type="entry name" value="PAS-like_dom_sf"/>
</dbReference>
<dbReference type="PANTHER" id="PTHR43065">
    <property type="entry name" value="SENSOR HISTIDINE KINASE"/>
    <property type="match status" value="1"/>
</dbReference>
<dbReference type="InterPro" id="IPR004358">
    <property type="entry name" value="Sig_transdc_His_kin-like_C"/>
</dbReference>
<dbReference type="EC" id="2.7.13.3" evidence="2"/>
<dbReference type="Pfam" id="PF00072">
    <property type="entry name" value="Response_reg"/>
    <property type="match status" value="2"/>
</dbReference>
<keyword evidence="8" id="KW-0902">Two-component regulatory system</keyword>
<dbReference type="Gene3D" id="3.30.450.20">
    <property type="entry name" value="PAS domain"/>
    <property type="match status" value="3"/>
</dbReference>
<dbReference type="InterPro" id="IPR001610">
    <property type="entry name" value="PAC"/>
</dbReference>
<evidence type="ECO:0000313" key="17">
    <source>
        <dbReference type="Proteomes" id="UP000198409"/>
    </source>
</evidence>
<feature type="modified residue" description="4-aspartylphosphate" evidence="9">
    <location>
        <position position="771"/>
    </location>
</feature>
<dbReference type="CDD" id="cd18161">
    <property type="entry name" value="REC_hyHK_blue-like"/>
    <property type="match status" value="1"/>
</dbReference>
<protein>
    <recommendedName>
        <fullName evidence="2">histidine kinase</fullName>
        <ecNumber evidence="2">2.7.13.3</ecNumber>
    </recommendedName>
</protein>
<dbReference type="PROSITE" id="PS50112">
    <property type="entry name" value="PAS"/>
    <property type="match status" value="2"/>
</dbReference>
<dbReference type="InterPro" id="IPR001789">
    <property type="entry name" value="Sig_transdc_resp-reg_receiver"/>
</dbReference>
<evidence type="ECO:0000256" key="9">
    <source>
        <dbReference type="PROSITE-ProRule" id="PRU00169"/>
    </source>
</evidence>
<dbReference type="InterPro" id="IPR013655">
    <property type="entry name" value="PAS_fold_3"/>
</dbReference>
<dbReference type="EMBL" id="FZNM01000001">
    <property type="protein sequence ID" value="SNR26716.1"/>
    <property type="molecule type" value="Genomic_DNA"/>
</dbReference>
<dbReference type="AlphaFoldDB" id="A0A238UXF1"/>
<dbReference type="NCBIfam" id="TIGR00229">
    <property type="entry name" value="sensory_box"/>
    <property type="match status" value="2"/>
</dbReference>
<dbReference type="SMART" id="SM00388">
    <property type="entry name" value="HisKA"/>
    <property type="match status" value="1"/>
</dbReference>
<dbReference type="Gene3D" id="1.10.287.130">
    <property type="match status" value="1"/>
</dbReference>
<dbReference type="OrthoDB" id="9796100at2"/>
<dbReference type="PROSITE" id="PS50113">
    <property type="entry name" value="PAC"/>
    <property type="match status" value="1"/>
</dbReference>
<dbReference type="Pfam" id="PF08448">
    <property type="entry name" value="PAS_4"/>
    <property type="match status" value="2"/>
</dbReference>
<feature type="domain" description="Response regulatory" evidence="12">
    <location>
        <begin position="874"/>
        <end position="984"/>
    </location>
</feature>
<dbReference type="InterPro" id="IPR011006">
    <property type="entry name" value="CheY-like_superfamily"/>
</dbReference>
<dbReference type="GO" id="GO:0000155">
    <property type="term" value="F:phosphorelay sensor kinase activity"/>
    <property type="evidence" value="ECO:0007669"/>
    <property type="project" value="InterPro"/>
</dbReference>
<evidence type="ECO:0000259" key="14">
    <source>
        <dbReference type="PROSITE" id="PS50113"/>
    </source>
</evidence>
<dbReference type="SMART" id="SM00387">
    <property type="entry name" value="HATPase_c"/>
    <property type="match status" value="1"/>
</dbReference>
<keyword evidence="7" id="KW-0067">ATP-binding</keyword>
<feature type="domain" description="Histidine kinase" evidence="11">
    <location>
        <begin position="478"/>
        <end position="701"/>
    </location>
</feature>
<evidence type="ECO:0000313" key="18">
    <source>
        <dbReference type="Proteomes" id="UP000292859"/>
    </source>
</evidence>
<organism evidence="15 17">
    <name type="scientific">Paracoccus sediminis</name>
    <dbReference type="NCBI Taxonomy" id="1214787"/>
    <lineage>
        <taxon>Bacteria</taxon>
        <taxon>Pseudomonadati</taxon>
        <taxon>Pseudomonadota</taxon>
        <taxon>Alphaproteobacteria</taxon>
        <taxon>Rhodobacterales</taxon>
        <taxon>Paracoccaceae</taxon>
        <taxon>Paracoccus</taxon>
    </lineage>
</organism>
<dbReference type="SUPFAM" id="SSF55785">
    <property type="entry name" value="PYP-like sensor domain (PAS domain)"/>
    <property type="match status" value="3"/>
</dbReference>
<feature type="domain" description="PAS" evidence="13">
    <location>
        <begin position="169"/>
        <end position="239"/>
    </location>
</feature>
<feature type="modified residue" description="4-aspartylphosphate" evidence="9">
    <location>
        <position position="923"/>
    </location>
</feature>
<dbReference type="Proteomes" id="UP000292859">
    <property type="component" value="Unassembled WGS sequence"/>
</dbReference>
<evidence type="ECO:0000256" key="10">
    <source>
        <dbReference type="SAM" id="Coils"/>
    </source>
</evidence>
<dbReference type="InterPro" id="IPR000700">
    <property type="entry name" value="PAS-assoc_C"/>
</dbReference>
<evidence type="ECO:0000256" key="7">
    <source>
        <dbReference type="ARBA" id="ARBA00022840"/>
    </source>
</evidence>
<comment type="catalytic activity">
    <reaction evidence="1">
        <text>ATP + protein L-histidine = ADP + protein N-phospho-L-histidine.</text>
        <dbReference type="EC" id="2.7.13.3"/>
    </reaction>
</comment>
<dbReference type="RefSeq" id="WP_089386639.1">
    <property type="nucleotide sequence ID" value="NZ_FZNM01000001.1"/>
</dbReference>
<dbReference type="EMBL" id="SIRL01000001">
    <property type="protein sequence ID" value="TBN52678.1"/>
    <property type="molecule type" value="Genomic_DNA"/>
</dbReference>
<dbReference type="InterPro" id="IPR000014">
    <property type="entry name" value="PAS"/>
</dbReference>
<proteinExistence type="predicted"/>
<evidence type="ECO:0000256" key="5">
    <source>
        <dbReference type="ARBA" id="ARBA00022741"/>
    </source>
</evidence>
<feature type="domain" description="PAS" evidence="13">
    <location>
        <begin position="294"/>
        <end position="364"/>
    </location>
</feature>
<dbReference type="Gene3D" id="3.40.50.2300">
    <property type="match status" value="2"/>
</dbReference>
<dbReference type="InterPro" id="IPR013656">
    <property type="entry name" value="PAS_4"/>
</dbReference>
<dbReference type="InterPro" id="IPR036097">
    <property type="entry name" value="HisK_dim/P_sf"/>
</dbReference>
<sequence length="988" mass="108077">MTTEVLSRAWPTGNSVCGELVRRFDWSRTSLGPIDQWPQNLRIKVNSLVNSPIPQVLMWGRDHVMIYNDSYVEIAGNYHPKALGGKVPDIWPEIWDFNSTILERGLEGEVQAFREQTMVLNRSGAPETVVFDLFYTPIYNDDGTGVDGVLCTVLEITKTVRAREALAESQAELYHLADALPILVGFMDKSLTFRFANQCYLDMLGVTREQVIGSQITDVLGAEQAAVIEDMLHHALSGETVNVDATVRLPGKGPRAFEMRCLPRKTRDDRIDGVYMILIDIEDRKQTEIRLRNSNDRFSAAVDAIHSVLWTNSADGRMVGEQRGWAALTGQGQDEYQDYGWADAVHPDDRAGTIDAWHKAVQARATFEWEHRVRGTDGDYRIFAIRAVPTLGAAGEIVEWVGVHTDITEQRMNEAQLLAQAEDLQRQVAHRERAEDQLRRLNENLEARVADEIDRHRRTEQALHRSQKMESMGQLTGGVAHDFNNLLQVIAGNLQMLAKDVEADPKAGQRVENALSAVTRGAKLASQLLAFGRRQPLEPRVIQPCRLVGEMDELLRRSLGETIEVQVIVPENLWNICVDRAQLESALLNLAINARDAMDGPGRLTIEMANTQLDEVYARVAGDVSAGDYVMLAVTDTGCGMTPDVLDRIFDPFFSTKPEGRGTGLGMSMVYGFVKQSGGHVSVYSEPGDGTTVRIYLPRSESEEEADIPLFDGPVVGGTETVLVVEDDEAVRATVVDLLGSLGYTVLTARDAQAGLAVVESGLHIDVLFTDVVMPGTLSSREMARRAQEVIPGLGVLFTSGYTENSIVHGGKLDPGVELLSKPYPREALARRLRHVIANAQQIRQAAGAGHAPQPAAPRPAPAAAVPATDRGLSILLVEDNGLIRADTAIMLEEMGHAVTQAGKAAPALACLEDKTFDLLLTDLGLPDMNGNDLAQRAVAIQPGLAVVYATGDSQLPANCPAQTVLLCKPYGEDQLRGVVNEALGRIA</sequence>
<keyword evidence="10" id="KW-0175">Coiled coil</keyword>
<dbReference type="CDD" id="cd00130">
    <property type="entry name" value="PAS"/>
    <property type="match status" value="2"/>
</dbReference>
<evidence type="ECO:0000256" key="1">
    <source>
        <dbReference type="ARBA" id="ARBA00000085"/>
    </source>
</evidence>
<feature type="domain" description="PAC" evidence="14">
    <location>
        <begin position="367"/>
        <end position="419"/>
    </location>
</feature>
<dbReference type="FunFam" id="3.30.450.20:FF:000099">
    <property type="entry name" value="Sensory box sensor histidine kinase"/>
    <property type="match status" value="1"/>
</dbReference>
<keyword evidence="4" id="KW-0808">Transferase</keyword>
<dbReference type="SMART" id="SM00091">
    <property type="entry name" value="PAS"/>
    <property type="match status" value="2"/>
</dbReference>
<evidence type="ECO:0000313" key="15">
    <source>
        <dbReference type="EMBL" id="SNR26716.1"/>
    </source>
</evidence>
<evidence type="ECO:0000256" key="2">
    <source>
        <dbReference type="ARBA" id="ARBA00012438"/>
    </source>
</evidence>
<dbReference type="Gene3D" id="3.30.565.10">
    <property type="entry name" value="Histidine kinase-like ATPase, C-terminal domain"/>
    <property type="match status" value="1"/>
</dbReference>
<dbReference type="Proteomes" id="UP000198409">
    <property type="component" value="Unassembled WGS sequence"/>
</dbReference>
<dbReference type="InterPro" id="IPR036890">
    <property type="entry name" value="HATPase_C_sf"/>
</dbReference>
<evidence type="ECO:0000259" key="12">
    <source>
        <dbReference type="PROSITE" id="PS50110"/>
    </source>
</evidence>
<dbReference type="Pfam" id="PF00512">
    <property type="entry name" value="HisKA"/>
    <property type="match status" value="1"/>
</dbReference>
<dbReference type="Pfam" id="PF08447">
    <property type="entry name" value="PAS_3"/>
    <property type="match status" value="1"/>
</dbReference>
<evidence type="ECO:0000256" key="3">
    <source>
        <dbReference type="ARBA" id="ARBA00022553"/>
    </source>
</evidence>
<dbReference type="PROSITE" id="PS50109">
    <property type="entry name" value="HIS_KIN"/>
    <property type="match status" value="1"/>
</dbReference>
<evidence type="ECO:0000256" key="8">
    <source>
        <dbReference type="ARBA" id="ARBA00023012"/>
    </source>
</evidence>
<dbReference type="InterPro" id="IPR003594">
    <property type="entry name" value="HATPase_dom"/>
</dbReference>
<dbReference type="InterPro" id="IPR005467">
    <property type="entry name" value="His_kinase_dom"/>
</dbReference>
<keyword evidence="6" id="KW-0418">Kinase</keyword>
<evidence type="ECO:0000313" key="16">
    <source>
        <dbReference type="EMBL" id="TBN52678.1"/>
    </source>
</evidence>
<dbReference type="Pfam" id="PF02518">
    <property type="entry name" value="HATPase_c"/>
    <property type="match status" value="1"/>
</dbReference>
<name>A0A238UXF1_9RHOB</name>
<accession>A0A238UXF1</accession>
<dbReference type="PRINTS" id="PR00344">
    <property type="entry name" value="BCTRLSENSOR"/>
</dbReference>
<dbReference type="PANTHER" id="PTHR43065:SF46">
    <property type="entry name" value="C4-DICARBOXYLATE TRANSPORT SENSOR PROTEIN DCTB"/>
    <property type="match status" value="1"/>
</dbReference>
<reference evidence="17" key="2">
    <citation type="submission" date="2017-06" db="EMBL/GenBank/DDBJ databases">
        <authorList>
            <person name="Varghese N."/>
            <person name="Submissions S."/>
        </authorList>
    </citation>
    <scope>NUCLEOTIDE SEQUENCE [LARGE SCALE GENOMIC DNA]</scope>
    <source>
        <strain evidence="17">DSM 26170</strain>
    </source>
</reference>
<evidence type="ECO:0000256" key="4">
    <source>
        <dbReference type="ARBA" id="ARBA00022679"/>
    </source>
</evidence>
<keyword evidence="18" id="KW-1185">Reference proteome</keyword>
<keyword evidence="5" id="KW-0547">Nucleotide-binding</keyword>
<dbReference type="SUPFAM" id="SSF47384">
    <property type="entry name" value="Homodimeric domain of signal transducing histidine kinase"/>
    <property type="match status" value="1"/>
</dbReference>
<dbReference type="SUPFAM" id="SSF52172">
    <property type="entry name" value="CheY-like"/>
    <property type="match status" value="2"/>
</dbReference>
<evidence type="ECO:0000259" key="13">
    <source>
        <dbReference type="PROSITE" id="PS50112"/>
    </source>
</evidence>
<dbReference type="InterPro" id="IPR003661">
    <property type="entry name" value="HisK_dim/P_dom"/>
</dbReference>
<dbReference type="SMART" id="SM00448">
    <property type="entry name" value="REC"/>
    <property type="match status" value="2"/>
</dbReference>
<keyword evidence="3 9" id="KW-0597">Phosphoprotein</keyword>
<reference evidence="16 18" key="3">
    <citation type="submission" date="2019-02" db="EMBL/GenBank/DDBJ databases">
        <authorList>
            <person name="Zhang G."/>
        </authorList>
    </citation>
    <scope>NUCLEOTIDE SEQUENCE [LARGE SCALE GENOMIC DNA]</scope>
    <source>
        <strain evidence="16 18">CMB17</strain>
    </source>
</reference>
<gene>
    <name evidence="16" type="ORF">EYF88_00260</name>
    <name evidence="15" type="ORF">SAMN06265378_101568</name>
</gene>
<dbReference type="CDD" id="cd00082">
    <property type="entry name" value="HisKA"/>
    <property type="match status" value="1"/>
</dbReference>
<dbReference type="PROSITE" id="PS50110">
    <property type="entry name" value="RESPONSE_REGULATORY"/>
    <property type="match status" value="2"/>
</dbReference>
<feature type="coiled-coil region" evidence="10">
    <location>
        <begin position="407"/>
        <end position="462"/>
    </location>
</feature>